<evidence type="ECO:0000313" key="12">
    <source>
        <dbReference type="RefSeq" id="XP_022325426.1"/>
    </source>
</evidence>
<dbReference type="CDD" id="cd00033">
    <property type="entry name" value="CCP"/>
    <property type="match status" value="4"/>
</dbReference>
<feature type="repeat" description="LDL-receptor class B" evidence="7">
    <location>
        <begin position="1513"/>
        <end position="1555"/>
    </location>
</feature>
<dbReference type="PANTHER" id="PTHR46513">
    <property type="entry name" value="VITELLOGENIN RECEPTOR-LIKE PROTEIN-RELATED-RELATED"/>
    <property type="match status" value="1"/>
</dbReference>
<dbReference type="FunFam" id="2.120.10.30:FF:000241">
    <property type="entry name" value="Low-density lipoprotein receptor-related protein 6"/>
    <property type="match status" value="1"/>
</dbReference>
<feature type="domain" description="Sushi" evidence="10">
    <location>
        <begin position="1702"/>
        <end position="1760"/>
    </location>
</feature>
<keyword evidence="8" id="KW-0472">Membrane</keyword>
<feature type="domain" description="Sushi" evidence="10">
    <location>
        <begin position="1645"/>
        <end position="1701"/>
    </location>
</feature>
<dbReference type="InterPro" id="IPR009030">
    <property type="entry name" value="Growth_fac_rcpt_cys_sf"/>
</dbReference>
<comment type="caution">
    <text evidence="6">Lacks conserved residue(s) required for the propagation of feature annotation.</text>
</comment>
<dbReference type="SUPFAM" id="SSF57184">
    <property type="entry name" value="Growth factor receptor domain"/>
    <property type="match status" value="2"/>
</dbReference>
<dbReference type="InterPro" id="IPR050778">
    <property type="entry name" value="Cueball_EGF_LRP_Nidogen"/>
</dbReference>
<dbReference type="GeneID" id="111125673"/>
<feature type="domain" description="Sushi" evidence="10">
    <location>
        <begin position="1761"/>
        <end position="1817"/>
    </location>
</feature>
<dbReference type="PROSITE" id="PS01186">
    <property type="entry name" value="EGF_2"/>
    <property type="match status" value="1"/>
</dbReference>
<keyword evidence="11" id="KW-1185">Reference proteome</keyword>
<dbReference type="GO" id="GO:0042813">
    <property type="term" value="F:Wnt receptor activity"/>
    <property type="evidence" value="ECO:0007669"/>
    <property type="project" value="TreeGrafter"/>
</dbReference>
<dbReference type="SMART" id="SM00181">
    <property type="entry name" value="EGF"/>
    <property type="match status" value="5"/>
</dbReference>
<reference evidence="12" key="1">
    <citation type="submission" date="2025-08" db="UniProtKB">
        <authorList>
            <consortium name="RefSeq"/>
        </authorList>
    </citation>
    <scope>IDENTIFICATION</scope>
    <source>
        <tissue evidence="12">Whole sample</tissue>
    </source>
</reference>
<evidence type="ECO:0000256" key="4">
    <source>
        <dbReference type="ARBA" id="ARBA00023157"/>
    </source>
</evidence>
<evidence type="ECO:0000256" key="2">
    <source>
        <dbReference type="ARBA" id="ARBA00022729"/>
    </source>
</evidence>
<dbReference type="Pfam" id="PF00084">
    <property type="entry name" value="Sushi"/>
    <property type="match status" value="4"/>
</dbReference>
<dbReference type="KEGG" id="cvn:111125673"/>
<dbReference type="PROSITE" id="PS50923">
    <property type="entry name" value="SUSHI"/>
    <property type="match status" value="4"/>
</dbReference>
<dbReference type="SMART" id="SM00135">
    <property type="entry name" value="LY"/>
    <property type="match status" value="12"/>
</dbReference>
<proteinExistence type="predicted"/>
<evidence type="ECO:0000313" key="11">
    <source>
        <dbReference type="Proteomes" id="UP000694844"/>
    </source>
</evidence>
<dbReference type="InterPro" id="IPR000436">
    <property type="entry name" value="Sushi_SCR_CCP_dom"/>
</dbReference>
<dbReference type="Pfam" id="PF00058">
    <property type="entry name" value="Ldl_recept_b"/>
    <property type="match status" value="2"/>
</dbReference>
<dbReference type="PROSITE" id="PS51120">
    <property type="entry name" value="LDLRB"/>
    <property type="match status" value="4"/>
</dbReference>
<feature type="domain" description="Sushi" evidence="10">
    <location>
        <begin position="1818"/>
        <end position="1876"/>
    </location>
</feature>
<keyword evidence="4" id="KW-1015">Disulfide bond</keyword>
<dbReference type="GO" id="GO:0005886">
    <property type="term" value="C:plasma membrane"/>
    <property type="evidence" value="ECO:0007669"/>
    <property type="project" value="TreeGrafter"/>
</dbReference>
<feature type="transmembrane region" description="Helical" evidence="8">
    <location>
        <begin position="1951"/>
        <end position="1968"/>
    </location>
</feature>
<keyword evidence="8" id="KW-1133">Transmembrane helix</keyword>
<dbReference type="SUPFAM" id="SSF63825">
    <property type="entry name" value="YWTD domain"/>
    <property type="match status" value="6"/>
</dbReference>
<dbReference type="Gene3D" id="2.10.70.10">
    <property type="entry name" value="Complement Module, domain 1"/>
    <property type="match status" value="4"/>
</dbReference>
<evidence type="ECO:0000256" key="6">
    <source>
        <dbReference type="PROSITE-ProRule" id="PRU00302"/>
    </source>
</evidence>
<dbReference type="Gene3D" id="2.120.10.30">
    <property type="entry name" value="TolB, C-terminal domain"/>
    <property type="match status" value="5"/>
</dbReference>
<evidence type="ECO:0000259" key="10">
    <source>
        <dbReference type="PROSITE" id="PS50923"/>
    </source>
</evidence>
<keyword evidence="3" id="KW-0677">Repeat</keyword>
<dbReference type="GO" id="GO:0060070">
    <property type="term" value="P:canonical Wnt signaling pathway"/>
    <property type="evidence" value="ECO:0007669"/>
    <property type="project" value="TreeGrafter"/>
</dbReference>
<dbReference type="GO" id="GO:0017147">
    <property type="term" value="F:Wnt-protein binding"/>
    <property type="evidence" value="ECO:0007669"/>
    <property type="project" value="TreeGrafter"/>
</dbReference>
<dbReference type="InterPro" id="IPR000033">
    <property type="entry name" value="LDLR_classB_rpt"/>
</dbReference>
<dbReference type="InterPro" id="IPR000742">
    <property type="entry name" value="EGF"/>
</dbReference>
<feature type="repeat" description="LDL-receptor class B" evidence="7">
    <location>
        <begin position="862"/>
        <end position="905"/>
    </location>
</feature>
<protein>
    <submittedName>
        <fullName evidence="12">Prolow-density lipoprotein receptor-related protein 1-like isoform X1</fullName>
    </submittedName>
</protein>
<name>A0A8B8DEQ3_CRAVI</name>
<feature type="chain" id="PRO_5034561172" evidence="9">
    <location>
        <begin position="23"/>
        <end position="1973"/>
    </location>
</feature>
<keyword evidence="2 9" id="KW-0732">Signal</keyword>
<dbReference type="SMART" id="SM00032">
    <property type="entry name" value="CCP"/>
    <property type="match status" value="5"/>
</dbReference>
<keyword evidence="5" id="KW-0325">Glycoprotein</keyword>
<dbReference type="Proteomes" id="UP000694844">
    <property type="component" value="Chromosome 3"/>
</dbReference>
<evidence type="ECO:0000256" key="5">
    <source>
        <dbReference type="ARBA" id="ARBA00023180"/>
    </source>
</evidence>
<dbReference type="PANTHER" id="PTHR46513:SF44">
    <property type="entry name" value="LDL RECEPTOR RELATED PROTEIN 4"/>
    <property type="match status" value="1"/>
</dbReference>
<organism evidence="11 12">
    <name type="scientific">Crassostrea virginica</name>
    <name type="common">Eastern oyster</name>
    <dbReference type="NCBI Taxonomy" id="6565"/>
    <lineage>
        <taxon>Eukaryota</taxon>
        <taxon>Metazoa</taxon>
        <taxon>Spiralia</taxon>
        <taxon>Lophotrochozoa</taxon>
        <taxon>Mollusca</taxon>
        <taxon>Bivalvia</taxon>
        <taxon>Autobranchia</taxon>
        <taxon>Pteriomorphia</taxon>
        <taxon>Ostreida</taxon>
        <taxon>Ostreoidea</taxon>
        <taxon>Ostreidae</taxon>
        <taxon>Crassostrea</taxon>
    </lineage>
</organism>
<dbReference type="OrthoDB" id="5958943at2759"/>
<dbReference type="RefSeq" id="XP_022325426.1">
    <property type="nucleotide sequence ID" value="XM_022469718.1"/>
</dbReference>
<feature type="signal peptide" evidence="9">
    <location>
        <begin position="1"/>
        <end position="22"/>
    </location>
</feature>
<keyword evidence="8" id="KW-0812">Transmembrane</keyword>
<dbReference type="InterPro" id="IPR035976">
    <property type="entry name" value="Sushi/SCR/CCP_sf"/>
</dbReference>
<sequence length="1973" mass="223162">MCFLRLLFLICNIISFGYFGSGIHDEKGLVVGLSDPAAFLTFTDIPTDSRSFYQSFNLKLLDAENTIISITSDPSQETLFFIMNNNIYIYQNFSIWQNRSRYFPRLFSGRSFAYGQLAFDHVSRNLYWCDAFLSWIVMKPAYSFDEMMYKVVVDNDLNTPLGLALDPEDGLMFFADNWPTRIERASLNGQDRVVIVYRGLLTVKSLSVDTLKNKLYWADEIRQTLEVSDYDGSNRRVIRRLDDKPIDFSYYQNLLYVISAKRQEMITIDAYSGLQLFSEDIYSGQPQAIHVYDAIKKRTTQDACINLDCDHMCLNTKPEPKCFCADGYILDDDEETCIEKFTFYERGFLVSNESMFAIHEVHSVNGREKRRFLKMQSYVETFAVDAKSDYIYFLDSKNKFLKKLDMISTLSSTLAIIPSGKGLIFDWLTNRLAWIESLSSIISFSIKFGMPSRIYSKLQNLDSLTVNSHSGTLYWISGPIRSRSIVYGTWEKDPPTVLISEANLDNPVSLQYDDTTNRLYWLDGSQIKSSKANGLDIISHHFAMGATKVLPYKNFLSWISGDQIYFKNKLTSTTSEFIFKTVQSAKNVVLFDSSLQKDKRGTCHILNGGCEDICVPTTGGRKCECDIGQKIQKDNTCYSDQLMRNFIIVADPFHRRILQIDLQTGSVVKIPITAVAFGVAFDKSSQTILYFDAVNKTIMSTTLYGKNTSILFSSGIQGDKGLILGLWNPATILKFTEIPTDSTSNFNQISHPLEPSSATITSMVFDPNKAVLFMACSSNIYMVTNFSMWQNKDPTFSIVYTGKSRAFGQIAFDFVSKNLYWCDSLLHWIAMKPAYTYDTIQKVVVEDELNDPQGLALDPEDGLMFFSDNGLHPRIERASLDGRDRTVIVYRGLLNVVALSVDTTNNKLYWADVTRQTLEVSDYDGSNRRVITRMNEIIFMDLLYYENLLYAVDARYRALYGFDPLSGITLFTRKIDSGQPYTVNVYDTKIRFQKDNPCSDLDCDHMCVNTKPEPKCMCADGFTLDYDDETCTEKYRFFERGFLVNNESMFAMHEVHSLNGQQRKIRQSKMFSNIETFAVDAKTDIIYFLESRQNSLKKLDMISMKTSTLTSSLSGRDLTFDWIENRLGWIETESRIKIYNIEIGTSYLIYENFQNLTSLTVDAHNSVLYWISGPFGSRTIIRGTWKSDKPDVVLSQANLYNPVSLQYDVTSDRLYWLDESQIKSSTTNGLDIRSHILAIGALKAFAYKEFLGWITGDKIYFMRQSLNTTEHVFYTVKNAKEVVVFDADLQKDKRESCHIRNGGCQDICIPSNNKRQCKCDIGLKIKNESTCNREILRTEFIIVTDFSHKRLLQISIQNGSIVKLPINVKSPGMAVDKTAKKLYFTDIEEKTIQVSTLFGENTSTFYATGFEHADRIAIDHSTGNVYYSAIENIESKGYIRVVHKTAYLHKTVLFHLVYPRDIVLHPSKGFLFWTEFNKNPSIGRSYMDGTARTFITTKDLVWPNGLAIDFESHLLYWTDGSLNRIEVSDLNGGNRRVLATDTDAHLMSIGIHGQYLYYTAWKRQRITKMDKTTGSKISFMDNYPELGRIDSMDIFAEYSIDVSTSCSNKNGFCSTFCFPTPFGRTCGCQDNVSLQSDQLTCQGVLRCSTSHQNVKFLDCLPYPGQSCAFKCNPGYRSTVDTTISCLPDGHWAPSIDTVCEVILCPPLIANGRLAPDCSRQIGTSCSFTCDDSYKASILPRSITCSSGAVWNKNVDELCILVRCSTSHQNLKFLDCLPYPGQSCAFKCNPGYRSTVDTTISCLPDGHWAPSLDTVCEVSLCPPLITNGRLAPDCSRQIGTSCSFTCDDSYKASVLPRSITCSSGAVWNKEVDELCIPIQCPLEIPSGRLSSLCRGLVGEICALHCDDESVDSVHVVCLPSGLWDVEIGAICIPGSRSEKEKGQDDAGNNVDLYSVALISGATVIILFLLQNRRQ</sequence>
<dbReference type="InterPro" id="IPR011042">
    <property type="entry name" value="6-blade_b-propeller_TolB-like"/>
</dbReference>
<dbReference type="SUPFAM" id="SSF57535">
    <property type="entry name" value="Complement control module/SCR domain"/>
    <property type="match status" value="4"/>
</dbReference>
<evidence type="ECO:0000256" key="8">
    <source>
        <dbReference type="SAM" id="Phobius"/>
    </source>
</evidence>
<evidence type="ECO:0000256" key="3">
    <source>
        <dbReference type="ARBA" id="ARBA00022737"/>
    </source>
</evidence>
<evidence type="ECO:0000256" key="9">
    <source>
        <dbReference type="SAM" id="SignalP"/>
    </source>
</evidence>
<gene>
    <name evidence="12" type="primary">LOC111125673</name>
</gene>
<evidence type="ECO:0000256" key="1">
    <source>
        <dbReference type="ARBA" id="ARBA00022536"/>
    </source>
</evidence>
<accession>A0A8B8DEQ3</accession>
<keyword evidence="6" id="KW-0768">Sushi</keyword>
<keyword evidence="1" id="KW-0245">EGF-like domain</keyword>
<feature type="repeat" description="LDL-receptor class B" evidence="7">
    <location>
        <begin position="906"/>
        <end position="931"/>
    </location>
</feature>
<evidence type="ECO:0000256" key="7">
    <source>
        <dbReference type="PROSITE-ProRule" id="PRU00461"/>
    </source>
</evidence>
<feature type="repeat" description="LDL-receptor class B" evidence="7">
    <location>
        <begin position="1469"/>
        <end position="1512"/>
    </location>
</feature>